<reference evidence="7" key="1">
    <citation type="submission" date="2018-02" db="EMBL/GenBank/DDBJ databases">
        <authorList>
            <person name="Cohen D.B."/>
            <person name="Kent A.D."/>
        </authorList>
    </citation>
    <scope>NUCLEOTIDE SEQUENCE</scope>
</reference>
<dbReference type="InterPro" id="IPR015425">
    <property type="entry name" value="FH2_Formin"/>
</dbReference>
<feature type="region of interest" description="Disordered" evidence="4">
    <location>
        <begin position="792"/>
        <end position="836"/>
    </location>
</feature>
<evidence type="ECO:0000256" key="1">
    <source>
        <dbReference type="ARBA" id="ARBA00025793"/>
    </source>
</evidence>
<gene>
    <name evidence="7" type="ORF">FSB_LOCUS100</name>
</gene>
<dbReference type="Gene3D" id="1.20.58.2220">
    <property type="entry name" value="Formin, FH2 domain"/>
    <property type="match status" value="1"/>
</dbReference>
<dbReference type="GO" id="GO:0051015">
    <property type="term" value="F:actin filament binding"/>
    <property type="evidence" value="ECO:0007669"/>
    <property type="project" value="InterPro"/>
</dbReference>
<feature type="compositionally biased region" description="Pro residues" evidence="4">
    <location>
        <begin position="307"/>
        <end position="335"/>
    </location>
</feature>
<evidence type="ECO:0000256" key="4">
    <source>
        <dbReference type="SAM" id="MobiDB-lite"/>
    </source>
</evidence>
<dbReference type="PROSITE" id="PS51444">
    <property type="entry name" value="FH2"/>
    <property type="match status" value="1"/>
</dbReference>
<evidence type="ECO:0000256" key="5">
    <source>
        <dbReference type="SAM" id="Phobius"/>
    </source>
</evidence>
<feature type="region of interest" description="Disordered" evidence="4">
    <location>
        <begin position="627"/>
        <end position="649"/>
    </location>
</feature>
<accession>A0A2N9EC02</accession>
<dbReference type="PANTHER" id="PTHR23213:SF354">
    <property type="entry name" value="FORMIN-LIKE PROTEIN 4"/>
    <property type="match status" value="1"/>
</dbReference>
<sequence length="836" mass="91653">MAVMLQPRPLPLPSLFLFFVLFFISAIIPFSHCQFGHPQNIETFYPNLEPSSPAPPPSSPNNPSTISSLPPSLPPPPPPPPPEKTSSSSSTRSKIAKAVGVTAACTLVVCGIFFLLIHRRVAAKRKRVEIEGGGGTNWNEGRPAVAAGNEFSRFDGDVKGFIVDENGLDVLYWRKLEGRNSKKSFKKEVFANLKNEEQEGIVVNENRQRKSQAIQEIPLLRGKSSTSQSIIEQEVNDLNRTSGIVIKDVDDKRDEIELKAEPESLIQQSTPPPPPSPTPTPTPTPAPTPKPLPLPPSLAFSVAKSPAQPPPPPPPPLPTPAKKSPMPPAPPPPPKAGGLKSSSNLPPAPKLNPDDNKQGESSSGTGNGQVKMKPLHWDKVNTNTDHSMVWDKIDGGSFRFDGDLMEALFGYVATNRNSPQRNNNSIDQSNRKAQIPAQVFILDPKKSQNIAIVVKSLAISRKEIVDALIEGQGLNADAIEKLARVAPTEEEQSKILGFDGDPTKLAAAEAFLYHLLNAVPSTFTRLNAMLFRSNYDSEILHVKKSIQTLELGCKELRTRGLFMKLLEAILKAGNRMNAGTNRGNAEAFNLNALRKLSDVKSMDGKTTLLHFVVEEVVRSEGKRCVLNRNRSMSRSSSRSSNNSSNSESLTIKVEREKEYKMIGLPIIGGLSAEFSNVKKAATIDYDTFSSTSSALTARTAEIRALVSQCDNDRRGGGFVREMKGFLEAAEEELRVVREEQTRVMKLVQKTTEYYQAGASKDKRPLQLFVIVKDFLDMVDRVCIEIARNLQRKKTATTSGSSSPKSPPSRTTVRFPNLPENFMSEKSRSSSSESDDF</sequence>
<feature type="compositionally biased region" description="Low complexity" evidence="4">
    <location>
        <begin position="795"/>
        <end position="813"/>
    </location>
</feature>
<protein>
    <recommendedName>
        <fullName evidence="2">Formin-like protein</fullName>
    </recommendedName>
</protein>
<organism evidence="7">
    <name type="scientific">Fagus sylvatica</name>
    <name type="common">Beechnut</name>
    <dbReference type="NCBI Taxonomy" id="28930"/>
    <lineage>
        <taxon>Eukaryota</taxon>
        <taxon>Viridiplantae</taxon>
        <taxon>Streptophyta</taxon>
        <taxon>Embryophyta</taxon>
        <taxon>Tracheophyta</taxon>
        <taxon>Spermatophyta</taxon>
        <taxon>Magnoliopsida</taxon>
        <taxon>eudicotyledons</taxon>
        <taxon>Gunneridae</taxon>
        <taxon>Pentapetalae</taxon>
        <taxon>rosids</taxon>
        <taxon>fabids</taxon>
        <taxon>Fagales</taxon>
        <taxon>Fagaceae</taxon>
        <taxon>Fagus</taxon>
    </lineage>
</organism>
<evidence type="ECO:0000259" key="6">
    <source>
        <dbReference type="PROSITE" id="PS51444"/>
    </source>
</evidence>
<feature type="transmembrane region" description="Helical" evidence="5">
    <location>
        <begin position="12"/>
        <end position="30"/>
    </location>
</feature>
<feature type="transmembrane region" description="Helical" evidence="5">
    <location>
        <begin position="95"/>
        <end position="117"/>
    </location>
</feature>
<evidence type="ECO:0000313" key="7">
    <source>
        <dbReference type="EMBL" id="SPC72218.1"/>
    </source>
</evidence>
<dbReference type="SMART" id="SM00498">
    <property type="entry name" value="FH2"/>
    <property type="match status" value="1"/>
</dbReference>
<dbReference type="InterPro" id="IPR042201">
    <property type="entry name" value="FH2_Formin_sf"/>
</dbReference>
<proteinExistence type="inferred from homology"/>
<keyword evidence="3" id="KW-0175">Coiled coil</keyword>
<dbReference type="SUPFAM" id="SSF101447">
    <property type="entry name" value="Formin homology 2 domain (FH2 domain)"/>
    <property type="match status" value="2"/>
</dbReference>
<feature type="compositionally biased region" description="Low complexity" evidence="4">
    <location>
        <begin position="61"/>
        <end position="70"/>
    </location>
</feature>
<dbReference type="InterPro" id="IPR027643">
    <property type="entry name" value="Formin-like_plant"/>
</dbReference>
<dbReference type="PANTHER" id="PTHR23213">
    <property type="entry name" value="FORMIN-RELATED"/>
    <property type="match status" value="1"/>
</dbReference>
<feature type="compositionally biased region" description="Pro residues" evidence="4">
    <location>
        <begin position="71"/>
        <end position="83"/>
    </location>
</feature>
<evidence type="ECO:0000256" key="3">
    <source>
        <dbReference type="SAM" id="Coils"/>
    </source>
</evidence>
<feature type="compositionally biased region" description="Pro residues" evidence="4">
    <location>
        <begin position="270"/>
        <end position="296"/>
    </location>
</feature>
<feature type="region of interest" description="Disordered" evidence="4">
    <location>
        <begin position="260"/>
        <end position="375"/>
    </location>
</feature>
<name>A0A2N9EC02_FAGSY</name>
<dbReference type="AlphaFoldDB" id="A0A2N9EC02"/>
<feature type="coiled-coil region" evidence="3">
    <location>
        <begin position="719"/>
        <end position="746"/>
    </location>
</feature>
<feature type="domain" description="FH2" evidence="6">
    <location>
        <begin position="362"/>
        <end position="804"/>
    </location>
</feature>
<dbReference type="GO" id="GO:0045010">
    <property type="term" value="P:actin nucleation"/>
    <property type="evidence" value="ECO:0007669"/>
    <property type="project" value="InterPro"/>
</dbReference>
<keyword evidence="5" id="KW-0472">Membrane</keyword>
<dbReference type="EMBL" id="OIVN01000001">
    <property type="protein sequence ID" value="SPC72218.1"/>
    <property type="molecule type" value="Genomic_DNA"/>
</dbReference>
<feature type="region of interest" description="Disordered" evidence="4">
    <location>
        <begin position="46"/>
        <end position="91"/>
    </location>
</feature>
<feature type="compositionally biased region" description="Low complexity" evidence="4">
    <location>
        <begin position="627"/>
        <end position="648"/>
    </location>
</feature>
<evidence type="ECO:0000256" key="2">
    <source>
        <dbReference type="RuleBase" id="RU361260"/>
    </source>
</evidence>
<comment type="similarity">
    <text evidence="1">Belongs to the formin-like family. Class-I subfamily.</text>
</comment>
<keyword evidence="5" id="KW-0812">Transmembrane</keyword>
<dbReference type="Pfam" id="PF02181">
    <property type="entry name" value="FH2"/>
    <property type="match status" value="1"/>
</dbReference>
<keyword evidence="5" id="KW-1133">Transmembrane helix</keyword>